<dbReference type="AlphaFoldDB" id="A0A7W3THS2"/>
<dbReference type="PIRSF" id="PIRSF031644">
    <property type="entry name" value="UCP031644"/>
    <property type="match status" value="1"/>
</dbReference>
<reference evidence="4" key="1">
    <citation type="submission" date="2019-10" db="EMBL/GenBank/DDBJ databases">
        <title>Streptomyces sp. nov., a novel actinobacterium isolated from alkaline environment.</title>
        <authorList>
            <person name="Golinska P."/>
        </authorList>
    </citation>
    <scope>NUCLEOTIDE SEQUENCE [LARGE SCALE GENOMIC DNA]</scope>
    <source>
        <strain evidence="4">DSM 42118</strain>
    </source>
</reference>
<dbReference type="EMBL" id="VKHT01001385">
    <property type="protein sequence ID" value="MBB0247117.1"/>
    <property type="molecule type" value="Genomic_DNA"/>
</dbReference>
<dbReference type="Gene3D" id="3.20.80.10">
    <property type="entry name" value="Regulatory factor, effector binding domain"/>
    <property type="match status" value="1"/>
</dbReference>
<accession>A0A7W3THS2</accession>
<evidence type="ECO:0000313" key="4">
    <source>
        <dbReference type="Proteomes" id="UP000538929"/>
    </source>
</evidence>
<proteinExistence type="predicted"/>
<keyword evidence="4" id="KW-1185">Reference proteome</keyword>
<feature type="domain" description="GyrI-like small molecule binding" evidence="2">
    <location>
        <begin position="42"/>
        <end position="218"/>
    </location>
</feature>
<dbReference type="Pfam" id="PF06445">
    <property type="entry name" value="GyrI-like"/>
    <property type="match status" value="1"/>
</dbReference>
<dbReference type="InterPro" id="IPR008319">
    <property type="entry name" value="GyrI-like_CCH_Lin2189-like"/>
</dbReference>
<evidence type="ECO:0000313" key="3">
    <source>
        <dbReference type="EMBL" id="MBB0247117.1"/>
    </source>
</evidence>
<dbReference type="Proteomes" id="UP000538929">
    <property type="component" value="Unassembled WGS sequence"/>
</dbReference>
<name>A0A7W3THS2_9ACTN</name>
<feature type="region of interest" description="Disordered" evidence="1">
    <location>
        <begin position="1"/>
        <end position="23"/>
    </location>
</feature>
<sequence>MLGPGAQRIHDGPARTENTLVHHHDIKKERRDLHSARSDRFAIVDVPRMAFLMADGRGDPNTSADYRAVVEALYTTAYAVRALAKKELGRPHTVGPLEGLWYADDLGAFTTRDRDAWKWTLMIVQPEWITPAMVEEARGNAAAKKDLPAGDRVRFEEFAEGRCVQILHIGPYDEEGPVIARMHEEFMPAEGLVPGGHHHEIYLSDARRTDPARLRTILRQPVAPAPD</sequence>
<feature type="compositionally biased region" description="Basic and acidic residues" evidence="1">
    <location>
        <begin position="8"/>
        <end position="23"/>
    </location>
</feature>
<comment type="caution">
    <text evidence="3">The sequence shown here is derived from an EMBL/GenBank/DDBJ whole genome shotgun (WGS) entry which is preliminary data.</text>
</comment>
<organism evidence="3 4">
    <name type="scientific">Streptomyces alkaliphilus</name>
    <dbReference type="NCBI Taxonomy" id="1472722"/>
    <lineage>
        <taxon>Bacteria</taxon>
        <taxon>Bacillati</taxon>
        <taxon>Actinomycetota</taxon>
        <taxon>Actinomycetes</taxon>
        <taxon>Kitasatosporales</taxon>
        <taxon>Streptomycetaceae</taxon>
        <taxon>Streptomyces</taxon>
    </lineage>
</organism>
<gene>
    <name evidence="3" type="ORF">FNQ90_24065</name>
</gene>
<protein>
    <recommendedName>
        <fullName evidence="2">GyrI-like small molecule binding domain-containing protein</fullName>
    </recommendedName>
</protein>
<dbReference type="SUPFAM" id="SSF55136">
    <property type="entry name" value="Probable bacterial effector-binding domain"/>
    <property type="match status" value="1"/>
</dbReference>
<evidence type="ECO:0000259" key="2">
    <source>
        <dbReference type="Pfam" id="PF06445"/>
    </source>
</evidence>
<dbReference type="InterPro" id="IPR029442">
    <property type="entry name" value="GyrI-like"/>
</dbReference>
<evidence type="ECO:0000256" key="1">
    <source>
        <dbReference type="SAM" id="MobiDB-lite"/>
    </source>
</evidence>
<dbReference type="InterPro" id="IPR011256">
    <property type="entry name" value="Reg_factor_effector_dom_sf"/>
</dbReference>